<feature type="domain" description="ABC transporter" evidence="8">
    <location>
        <begin position="6"/>
        <end position="240"/>
    </location>
</feature>
<evidence type="ECO:0000256" key="7">
    <source>
        <dbReference type="ARBA" id="ARBA00023136"/>
    </source>
</evidence>
<dbReference type="InterPro" id="IPR012340">
    <property type="entry name" value="NA-bd_OB-fold"/>
</dbReference>
<keyword evidence="6" id="KW-1278">Translocase</keyword>
<dbReference type="PANTHER" id="PTHR43875">
    <property type="entry name" value="MALTODEXTRIN IMPORT ATP-BINDING PROTEIN MSMX"/>
    <property type="match status" value="1"/>
</dbReference>
<reference evidence="9 10" key="1">
    <citation type="journal article" date="2007" name="J. Bacteriol.">
        <title>The complete genome sequence of Roseobacter denitrificans reveals a mixotrophic rather than photosynthetic metabolism.</title>
        <authorList>
            <person name="Swingley W.D."/>
            <person name="Sadekar S."/>
            <person name="Mastrian S.D."/>
            <person name="Matthies H.J."/>
            <person name="Hao J."/>
            <person name="Ramos H."/>
            <person name="Acharya C.R."/>
            <person name="Conrad A.L."/>
            <person name="Taylor H.L."/>
            <person name="Dejesa L.C."/>
            <person name="Shah M.K."/>
            <person name="O'huallachain M.E."/>
            <person name="Lince M.T."/>
            <person name="Blankenship R.E."/>
            <person name="Beatty J.T."/>
            <person name="Touchman J.W."/>
        </authorList>
    </citation>
    <scope>NUCLEOTIDE SEQUENCE [LARGE SCALE GENOMIC DNA]</scope>
    <source>
        <strain evidence="10">ATCC 33942 / OCh 114</strain>
    </source>
</reference>
<dbReference type="GO" id="GO:0015697">
    <property type="term" value="P:quaternary ammonium group transport"/>
    <property type="evidence" value="ECO:0007669"/>
    <property type="project" value="UniProtKB-ARBA"/>
</dbReference>
<dbReference type="HOGENOM" id="CLU_000604_1_1_5"/>
<gene>
    <name evidence="9" type="ordered locus">RD1_3635</name>
</gene>
<name>Q162I1_ROSDO</name>
<dbReference type="InterPro" id="IPR047641">
    <property type="entry name" value="ABC_transpr_MalK/UgpC-like"/>
</dbReference>
<dbReference type="AlphaFoldDB" id="Q162I1"/>
<evidence type="ECO:0000256" key="3">
    <source>
        <dbReference type="ARBA" id="ARBA00022475"/>
    </source>
</evidence>
<dbReference type="SUPFAM" id="SSF52540">
    <property type="entry name" value="P-loop containing nucleoside triphosphate hydrolases"/>
    <property type="match status" value="1"/>
</dbReference>
<evidence type="ECO:0000256" key="6">
    <source>
        <dbReference type="ARBA" id="ARBA00022967"/>
    </source>
</evidence>
<dbReference type="GO" id="GO:0015408">
    <property type="term" value="F:ABC-type ferric iron transporter activity"/>
    <property type="evidence" value="ECO:0007669"/>
    <property type="project" value="InterPro"/>
</dbReference>
<accession>Q162I1</accession>
<dbReference type="Gene3D" id="2.40.50.100">
    <property type="match status" value="1"/>
</dbReference>
<keyword evidence="2" id="KW-0813">Transport</keyword>
<dbReference type="InterPro" id="IPR017871">
    <property type="entry name" value="ABC_transporter-like_CS"/>
</dbReference>
<dbReference type="Gene3D" id="2.40.50.140">
    <property type="entry name" value="Nucleic acid-binding proteins"/>
    <property type="match status" value="1"/>
</dbReference>
<dbReference type="eggNOG" id="COG3839">
    <property type="taxonomic scope" value="Bacteria"/>
</dbReference>
<evidence type="ECO:0000259" key="8">
    <source>
        <dbReference type="PROSITE" id="PS50893"/>
    </source>
</evidence>
<dbReference type="SUPFAM" id="SSF50331">
    <property type="entry name" value="MOP-like"/>
    <property type="match status" value="1"/>
</dbReference>
<dbReference type="GO" id="GO:0055052">
    <property type="term" value="C:ATP-binding cassette (ABC) transporter complex, substrate-binding subunit-containing"/>
    <property type="evidence" value="ECO:0007669"/>
    <property type="project" value="TreeGrafter"/>
</dbReference>
<dbReference type="GO" id="GO:0016887">
    <property type="term" value="F:ATP hydrolysis activity"/>
    <property type="evidence" value="ECO:0007669"/>
    <property type="project" value="InterPro"/>
</dbReference>
<dbReference type="InterPro" id="IPR003439">
    <property type="entry name" value="ABC_transporter-like_ATP-bd"/>
</dbReference>
<dbReference type="InterPro" id="IPR015853">
    <property type="entry name" value="ABC_transpr_FbpC"/>
</dbReference>
<organism evidence="9 10">
    <name type="scientific">Roseobacter denitrificans (strain ATCC 33942 / OCh 114)</name>
    <name type="common">Erythrobacter sp. (strain OCh 114)</name>
    <name type="synonym">Roseobacter denitrificans</name>
    <dbReference type="NCBI Taxonomy" id="375451"/>
    <lineage>
        <taxon>Bacteria</taxon>
        <taxon>Pseudomonadati</taxon>
        <taxon>Pseudomonadota</taxon>
        <taxon>Alphaproteobacteria</taxon>
        <taxon>Rhodobacterales</taxon>
        <taxon>Roseobacteraceae</taxon>
        <taxon>Roseobacter</taxon>
    </lineage>
</organism>
<keyword evidence="4" id="KW-0547">Nucleotide-binding</keyword>
<keyword evidence="10" id="KW-1185">Reference proteome</keyword>
<dbReference type="Pfam" id="PF08402">
    <property type="entry name" value="TOBE_2"/>
    <property type="match status" value="1"/>
</dbReference>
<dbReference type="PROSITE" id="PS50893">
    <property type="entry name" value="ABC_TRANSPORTER_2"/>
    <property type="match status" value="1"/>
</dbReference>
<evidence type="ECO:0000313" key="9">
    <source>
        <dbReference type="EMBL" id="ABG33112.1"/>
    </source>
</evidence>
<comment type="similarity">
    <text evidence="1">Belongs to the ABC transporter superfamily.</text>
</comment>
<dbReference type="InterPro" id="IPR027417">
    <property type="entry name" value="P-loop_NTPase"/>
</dbReference>
<dbReference type="FunFam" id="3.40.50.300:FF:000425">
    <property type="entry name" value="Probable ABC transporter, ATP-binding subunit"/>
    <property type="match status" value="1"/>
</dbReference>
<keyword evidence="5 9" id="KW-0067">ATP-binding</keyword>
<dbReference type="RefSeq" id="WP_011569725.1">
    <property type="nucleotide sequence ID" value="NC_008209.1"/>
</dbReference>
<dbReference type="PROSITE" id="PS00211">
    <property type="entry name" value="ABC_TRANSPORTER_1"/>
    <property type="match status" value="1"/>
</dbReference>
<dbReference type="InterPro" id="IPR008995">
    <property type="entry name" value="Mo/tungstate-bd_C_term_dom"/>
</dbReference>
<sequence length="374" mass="40430">MMSALLKLTGVDKFYGAIGKSVHAVQNIDMDVMKGEIIALLGSSGCGKTSTLRMIAGFEETSRGTIELAGREIQTLPPVRRNVAMAFEGYSLYPTVTVGENIAFALKAAKLPASEVEAKVKEVTEMLEITDILHRYPTSVSGGQQQRASLARALIRDADLHLLDEPMGQLEPQLRTLLRGRIKYYIKERGLTAILVTHDQTEANALADRIAVMEGGVLQQFAAPQTIKEAPANLFTGTFVGEPPMNVFTAQARDQDGHLQLDLGQGLHLTYRADAFAPEVRATLLARKEIVLGVRPYAVHRDTAGAEAKVIANQWLGDQSHIAASFADGTIVLVEHDRADVAVGDAIHVRLAPEDLHVFDKDTGAALSHGAHMA</sequence>
<proteinExistence type="inferred from homology"/>
<evidence type="ECO:0000256" key="5">
    <source>
        <dbReference type="ARBA" id="ARBA00022840"/>
    </source>
</evidence>
<dbReference type="Proteomes" id="UP000007029">
    <property type="component" value="Chromosome"/>
</dbReference>
<evidence type="ECO:0000256" key="4">
    <source>
        <dbReference type="ARBA" id="ARBA00022741"/>
    </source>
</evidence>
<dbReference type="Gene3D" id="3.40.50.300">
    <property type="entry name" value="P-loop containing nucleotide triphosphate hydrolases"/>
    <property type="match status" value="1"/>
</dbReference>
<keyword evidence="3" id="KW-1003">Cell membrane</keyword>
<dbReference type="CDD" id="cd03259">
    <property type="entry name" value="ABC_Carb_Solutes_like"/>
    <property type="match status" value="1"/>
</dbReference>
<dbReference type="KEGG" id="rde:RD1_3635"/>
<dbReference type="InterPro" id="IPR003593">
    <property type="entry name" value="AAA+_ATPase"/>
</dbReference>
<dbReference type="InterPro" id="IPR013611">
    <property type="entry name" value="Transp-assoc_OB_typ2"/>
</dbReference>
<evidence type="ECO:0000256" key="1">
    <source>
        <dbReference type="ARBA" id="ARBA00005417"/>
    </source>
</evidence>
<keyword evidence="7" id="KW-0472">Membrane</keyword>
<dbReference type="STRING" id="375451.RD1_3635"/>
<dbReference type="PANTHER" id="PTHR43875:SF15">
    <property type="entry name" value="TREHALOSE IMPORT ATP-BINDING PROTEIN SUGC"/>
    <property type="match status" value="1"/>
</dbReference>
<protein>
    <submittedName>
        <fullName evidence="9">Sugar ABC transporter, ATP-binding protein, putative</fullName>
    </submittedName>
</protein>
<dbReference type="Pfam" id="PF00005">
    <property type="entry name" value="ABC_tran"/>
    <property type="match status" value="1"/>
</dbReference>
<evidence type="ECO:0000313" key="10">
    <source>
        <dbReference type="Proteomes" id="UP000007029"/>
    </source>
</evidence>
<evidence type="ECO:0000256" key="2">
    <source>
        <dbReference type="ARBA" id="ARBA00022448"/>
    </source>
</evidence>
<dbReference type="OrthoDB" id="9767663at2"/>
<dbReference type="SMART" id="SM00382">
    <property type="entry name" value="AAA"/>
    <property type="match status" value="1"/>
</dbReference>
<dbReference type="EMBL" id="CP000362">
    <property type="protein sequence ID" value="ABG33112.1"/>
    <property type="molecule type" value="Genomic_DNA"/>
</dbReference>
<dbReference type="GO" id="GO:0005524">
    <property type="term" value="F:ATP binding"/>
    <property type="evidence" value="ECO:0007669"/>
    <property type="project" value="UniProtKB-KW"/>
</dbReference>